<dbReference type="InterPro" id="IPR003675">
    <property type="entry name" value="Rce1/LyrA-like_dom"/>
</dbReference>
<comment type="caution">
    <text evidence="3">The sequence shown here is derived from an EMBL/GenBank/DDBJ whole genome shotgun (WGS) entry which is preliminary data.</text>
</comment>
<organism evidence="3 4">
    <name type="scientific">Microseira wollei NIES-4236</name>
    <dbReference type="NCBI Taxonomy" id="2530354"/>
    <lineage>
        <taxon>Bacteria</taxon>
        <taxon>Bacillati</taxon>
        <taxon>Cyanobacteriota</taxon>
        <taxon>Cyanophyceae</taxon>
        <taxon>Oscillatoriophycideae</taxon>
        <taxon>Aerosakkonematales</taxon>
        <taxon>Aerosakkonemataceae</taxon>
        <taxon>Microseira</taxon>
    </lineage>
</organism>
<feature type="transmembrane region" description="Helical" evidence="1">
    <location>
        <begin position="93"/>
        <end position="113"/>
    </location>
</feature>
<dbReference type="GO" id="GO:0080120">
    <property type="term" value="P:CAAX-box protein maturation"/>
    <property type="evidence" value="ECO:0007669"/>
    <property type="project" value="UniProtKB-ARBA"/>
</dbReference>
<feature type="domain" description="CAAX prenyl protease 2/Lysostaphin resistance protein A-like" evidence="2">
    <location>
        <begin position="62"/>
        <end position="163"/>
    </location>
</feature>
<dbReference type="EMBL" id="BLAY01000186">
    <property type="protein sequence ID" value="GET42865.1"/>
    <property type="molecule type" value="Genomic_DNA"/>
</dbReference>
<dbReference type="AlphaFoldDB" id="A0AAV3XRB0"/>
<evidence type="ECO:0000256" key="1">
    <source>
        <dbReference type="SAM" id="Phobius"/>
    </source>
</evidence>
<feature type="transmembrane region" description="Helical" evidence="1">
    <location>
        <begin position="24"/>
        <end position="44"/>
    </location>
</feature>
<dbReference type="Proteomes" id="UP001050975">
    <property type="component" value="Unassembled WGS sequence"/>
</dbReference>
<reference evidence="3" key="1">
    <citation type="submission" date="2019-10" db="EMBL/GenBank/DDBJ databases">
        <title>Draft genome sequece of Microseira wollei NIES-4236.</title>
        <authorList>
            <person name="Yamaguchi H."/>
            <person name="Suzuki S."/>
            <person name="Kawachi M."/>
        </authorList>
    </citation>
    <scope>NUCLEOTIDE SEQUENCE</scope>
    <source>
        <strain evidence="3">NIES-4236</strain>
    </source>
</reference>
<protein>
    <submittedName>
        <fullName evidence="3">Abortive infection protein</fullName>
    </submittedName>
</protein>
<feature type="transmembrane region" description="Helical" evidence="1">
    <location>
        <begin position="125"/>
        <end position="146"/>
    </location>
</feature>
<evidence type="ECO:0000259" key="2">
    <source>
        <dbReference type="Pfam" id="PF02517"/>
    </source>
</evidence>
<evidence type="ECO:0000313" key="4">
    <source>
        <dbReference type="Proteomes" id="UP001050975"/>
    </source>
</evidence>
<dbReference type="GO" id="GO:0004175">
    <property type="term" value="F:endopeptidase activity"/>
    <property type="evidence" value="ECO:0007669"/>
    <property type="project" value="UniProtKB-ARBA"/>
</dbReference>
<dbReference type="Pfam" id="PF02517">
    <property type="entry name" value="Rce1-like"/>
    <property type="match status" value="1"/>
</dbReference>
<proteinExistence type="predicted"/>
<accession>A0AAV3XRB0</accession>
<keyword evidence="4" id="KW-1185">Reference proteome</keyword>
<name>A0AAV3XRB0_9CYAN</name>
<evidence type="ECO:0000313" key="3">
    <source>
        <dbReference type="EMBL" id="GET42865.1"/>
    </source>
</evidence>
<keyword evidence="1" id="KW-0812">Transmembrane</keyword>
<keyword evidence="1" id="KW-0472">Membrane</keyword>
<feature type="transmembrane region" description="Helical" evidence="1">
    <location>
        <begin position="152"/>
        <end position="173"/>
    </location>
</feature>
<keyword evidence="1" id="KW-1133">Transmembrane helix</keyword>
<gene>
    <name evidence="3" type="ORF">MiSe_76830</name>
</gene>
<sequence length="183" mass="20289">MTALQTLVYRLLTAISTPPSAQDWLFSALLLLSLTVISLPIGFYQGFLQVDILKASRIKVATIIGRTFFFPGVSEELFVRVLLLPHPSENASISAHWLWACISLAVFIVYHPLNALSFFPAGRPTFFNPVFLLLAALLGIVCTIAYLKSGSLWLPVAIHWLVVVVWLLLLGGYGKLNSEYIKD</sequence>